<gene>
    <name evidence="2" type="ORF">MXMO3_03039</name>
</gene>
<dbReference type="InterPro" id="IPR002645">
    <property type="entry name" value="STAS_dom"/>
</dbReference>
<name>A0A2R4MI44_9HYPH</name>
<dbReference type="AlphaFoldDB" id="A0A2R4MI44"/>
<dbReference type="PROSITE" id="PS50801">
    <property type="entry name" value="STAS"/>
    <property type="match status" value="1"/>
</dbReference>
<evidence type="ECO:0000313" key="3">
    <source>
        <dbReference type="Proteomes" id="UP000258927"/>
    </source>
</evidence>
<dbReference type="CDD" id="cd07043">
    <property type="entry name" value="STAS_anti-anti-sigma_factors"/>
    <property type="match status" value="1"/>
</dbReference>
<dbReference type="Proteomes" id="UP000258927">
    <property type="component" value="Chromosome"/>
</dbReference>
<proteinExistence type="predicted"/>
<dbReference type="RefSeq" id="WP_027833899.1">
    <property type="nucleotide sequence ID" value="NZ_CP021330.1"/>
</dbReference>
<evidence type="ECO:0000313" key="2">
    <source>
        <dbReference type="EMBL" id="AVX05546.1"/>
    </source>
</evidence>
<dbReference type="EMBL" id="CP021330">
    <property type="protein sequence ID" value="AVX05546.1"/>
    <property type="molecule type" value="Genomic_DNA"/>
</dbReference>
<dbReference type="STRING" id="1122213.GCA_000423365_00730"/>
<accession>A0A2R4MI44</accession>
<feature type="domain" description="STAS" evidence="1">
    <location>
        <begin position="1"/>
        <end position="96"/>
    </location>
</feature>
<reference evidence="2 3" key="1">
    <citation type="submission" date="2017-05" db="EMBL/GenBank/DDBJ databases">
        <title>Genome Analysis of Maritalea myrionectae HL2708#5.</title>
        <authorList>
            <consortium name="Cotde Inc.-PKNU"/>
            <person name="Jang D."/>
            <person name="Oh H.-M."/>
        </authorList>
    </citation>
    <scope>NUCLEOTIDE SEQUENCE [LARGE SCALE GENOMIC DNA]</scope>
    <source>
        <strain evidence="2 3">HL2708#5</strain>
    </source>
</reference>
<evidence type="ECO:0000259" key="1">
    <source>
        <dbReference type="PROSITE" id="PS50801"/>
    </source>
</evidence>
<sequence length="96" mass="10365">MAETQLKTIEMPAVADTGVVDNMREEMLDALNAGSLEIELSNVERVSTSALFMLLSAGVAAKQHDYELRLSAPSEHFSSAVSTLGLDDAFEPYMKG</sequence>
<dbReference type="Pfam" id="PF13466">
    <property type="entry name" value="STAS_2"/>
    <property type="match status" value="1"/>
</dbReference>
<dbReference type="SUPFAM" id="SSF52091">
    <property type="entry name" value="SpoIIaa-like"/>
    <property type="match status" value="1"/>
</dbReference>
<dbReference type="KEGG" id="mmyr:MXMO3_03039"/>
<keyword evidence="3" id="KW-1185">Reference proteome</keyword>
<dbReference type="InterPro" id="IPR036513">
    <property type="entry name" value="STAS_dom_sf"/>
</dbReference>
<organism evidence="2 3">
    <name type="scientific">Maritalea myrionectae</name>
    <dbReference type="NCBI Taxonomy" id="454601"/>
    <lineage>
        <taxon>Bacteria</taxon>
        <taxon>Pseudomonadati</taxon>
        <taxon>Pseudomonadota</taxon>
        <taxon>Alphaproteobacteria</taxon>
        <taxon>Hyphomicrobiales</taxon>
        <taxon>Devosiaceae</taxon>
        <taxon>Maritalea</taxon>
    </lineage>
</organism>
<protein>
    <recommendedName>
        <fullName evidence="1">STAS domain-containing protein</fullName>
    </recommendedName>
</protein>
<dbReference type="InterPro" id="IPR058548">
    <property type="entry name" value="MlaB-like_STAS"/>
</dbReference>
<dbReference type="Gene3D" id="3.30.750.24">
    <property type="entry name" value="STAS domain"/>
    <property type="match status" value="1"/>
</dbReference>